<comment type="caution">
    <text evidence="2">The sequence shown here is derived from an EMBL/GenBank/DDBJ whole genome shotgun (WGS) entry which is preliminary data.</text>
</comment>
<organism evidence="2 3">
    <name type="scientific">Heterodera trifolii</name>
    <dbReference type="NCBI Taxonomy" id="157864"/>
    <lineage>
        <taxon>Eukaryota</taxon>
        <taxon>Metazoa</taxon>
        <taxon>Ecdysozoa</taxon>
        <taxon>Nematoda</taxon>
        <taxon>Chromadorea</taxon>
        <taxon>Rhabditida</taxon>
        <taxon>Tylenchina</taxon>
        <taxon>Tylenchomorpha</taxon>
        <taxon>Tylenchoidea</taxon>
        <taxon>Heteroderidae</taxon>
        <taxon>Heteroderinae</taxon>
        <taxon>Heterodera</taxon>
    </lineage>
</organism>
<sequence>MSYSFSKEVLWPKNQHRFTQICALPIINELIDGTLSQKRFRNYIVQDNLYLDSLGMALTLAASKTSVFQPKGQFRARLLLSHVMYMLDTEVVMHDGILRSVGIESRAAVREKFMPSPTCHHYMSFLIATASQESLAVAIAAMLPCYWVYREVVNWMVAESKKLMDANSNGVVQQHPYQAWFELHANDDYAKSVDDMLALTDELAREADEPTRAKMEATFELGFRLEWMFWKTAYEMEEWDI</sequence>
<dbReference type="SUPFAM" id="SSF48613">
    <property type="entry name" value="Heme oxygenase-like"/>
    <property type="match status" value="1"/>
</dbReference>
<dbReference type="GO" id="GO:0006772">
    <property type="term" value="P:thiamine metabolic process"/>
    <property type="evidence" value="ECO:0007669"/>
    <property type="project" value="UniProtKB-ARBA"/>
</dbReference>
<dbReference type="Gene3D" id="1.20.910.10">
    <property type="entry name" value="Heme oxygenase-like"/>
    <property type="match status" value="1"/>
</dbReference>
<accession>A0ABD2LJI0</accession>
<dbReference type="Pfam" id="PF03070">
    <property type="entry name" value="TENA_THI-4"/>
    <property type="match status" value="1"/>
</dbReference>
<name>A0ABD2LJI0_9BILA</name>
<protein>
    <recommendedName>
        <fullName evidence="1">Thiaminase-2/PQQC domain-containing protein</fullName>
    </recommendedName>
</protein>
<dbReference type="PANTHER" id="PTHR43198">
    <property type="entry name" value="BIFUNCTIONAL TH2 PROTEIN"/>
    <property type="match status" value="1"/>
</dbReference>
<dbReference type="InterPro" id="IPR016084">
    <property type="entry name" value="Haem_Oase-like_multi-hlx"/>
</dbReference>
<dbReference type="InterPro" id="IPR004305">
    <property type="entry name" value="Thiaminase-2/PQQC"/>
</dbReference>
<dbReference type="EMBL" id="JBICBT010000383">
    <property type="protein sequence ID" value="KAL3115367.1"/>
    <property type="molecule type" value="Genomic_DNA"/>
</dbReference>
<keyword evidence="3" id="KW-1185">Reference proteome</keyword>
<proteinExistence type="predicted"/>
<dbReference type="Proteomes" id="UP001620626">
    <property type="component" value="Unassembled WGS sequence"/>
</dbReference>
<evidence type="ECO:0000313" key="2">
    <source>
        <dbReference type="EMBL" id="KAL3115367.1"/>
    </source>
</evidence>
<dbReference type="AlphaFoldDB" id="A0ABD2LJI0"/>
<gene>
    <name evidence="2" type="ORF">niasHT_017769</name>
</gene>
<reference evidence="2 3" key="1">
    <citation type="submission" date="2024-10" db="EMBL/GenBank/DDBJ databases">
        <authorList>
            <person name="Kim D."/>
        </authorList>
    </citation>
    <scope>NUCLEOTIDE SEQUENCE [LARGE SCALE GENOMIC DNA]</scope>
    <source>
        <strain evidence="2">BH-2024</strain>
    </source>
</reference>
<dbReference type="InterPro" id="IPR050967">
    <property type="entry name" value="Thiamine_Salvage_TenA"/>
</dbReference>
<dbReference type="PANTHER" id="PTHR43198:SF2">
    <property type="entry name" value="SI:CH1073-67J19.1-RELATED"/>
    <property type="match status" value="1"/>
</dbReference>
<dbReference type="CDD" id="cd19365">
    <property type="entry name" value="TenA_C-like"/>
    <property type="match status" value="1"/>
</dbReference>
<evidence type="ECO:0000313" key="3">
    <source>
        <dbReference type="Proteomes" id="UP001620626"/>
    </source>
</evidence>
<feature type="domain" description="Thiaminase-2/PQQC" evidence="1">
    <location>
        <begin position="25"/>
        <end position="235"/>
    </location>
</feature>
<evidence type="ECO:0000259" key="1">
    <source>
        <dbReference type="Pfam" id="PF03070"/>
    </source>
</evidence>